<dbReference type="SUPFAM" id="SSF53613">
    <property type="entry name" value="Ribokinase-like"/>
    <property type="match status" value="1"/>
</dbReference>
<evidence type="ECO:0000259" key="6">
    <source>
        <dbReference type="Pfam" id="PF17111"/>
    </source>
</evidence>
<dbReference type="InterPro" id="IPR029056">
    <property type="entry name" value="Ribokinase-like"/>
</dbReference>
<dbReference type="CDD" id="cd01939">
    <property type="entry name" value="Ketohexokinase"/>
    <property type="match status" value="1"/>
</dbReference>
<sequence>MVSTKRKALEGEDDSASRQPKKGTGRKRGATKQKTLSSAPAQATSAAADGSMLPQTEASVASSDQELQMPETPTQKPSKLWTDELRIALLVAVLKELDHTISEKTWHQVAENLKPMKPNISWNGARTPHYPGEDEKLRASSISHRRGGNCPNTLEVLQQLIAHSKTTSKVSLNLVAVLPAKASVASQQILAGFGPGAELEHCIYREQFNEPASSYIIKSQASGSRTIVNYNELPEMTFEEFTAISDKIGSNATWFHFEGRIPEVTLACMRYLRQCYPSAKISVEAEKPGRPGLQELANEADVIFYSKSWAQGQGYESAAECLRKQRPMTRNASFLCCTWGEDGAVALDTQAGELLQSPAYTAPDFEVVDTIGAGDTFIAGMLYAWLCQGDWDLAKKIHFANRVAGMKVGQEGKAQYLFYERELAFSLAFSLAFLLAEAPNFSGCVALVVSLSDDYDLSLAPKSSHETGPGGSRWSASRALIETESWYLNSGEYKAQSTADSKMADPLSITASVLAVISAAVQSTRSLYETVQRYKDRNKTLRRLQDELEDLINILDSLTEVTNAETSMLALLKGPIDRCSQICHEFEQSMKAFSGKSKTGFRDWTKMEFRRGDINEFIDTIAGYKSTISVGLGTITMHISKVSQQVLQEYNEMIKDTAYNLEVHLQQIDEKMARLTVENTITSDISIDLNDEREVTKQCLRICEDARSFIESLTNREPSLLLEPGQNATEDEMRDYFEAQLLTRQTLDKNRQSFSEIIGHLQGRLESLVLHGDSGNDKERLRLQEDINISKQCLEVCKVASEVSRQKIYRIGEVIADGDSDQVVVTTLADLFDIKKAQSKGNSAQLVGSMTDESLRHLAEKRYSSRFGAVSSGSNLAGTVTISSPSATGTQRSKHASPIQTGNEEQSPGPRTRHDKPSPNEMRKRGMGGATD</sequence>
<dbReference type="GO" id="GO:0004454">
    <property type="term" value="F:ketohexokinase activity"/>
    <property type="evidence" value="ECO:0007669"/>
    <property type="project" value="InterPro"/>
</dbReference>
<dbReference type="PANTHER" id="PTHR42774">
    <property type="entry name" value="PHOSPHOTRANSFERASE SYSTEM TRANSPORT PROTEIN"/>
    <property type="match status" value="1"/>
</dbReference>
<comment type="caution">
    <text evidence="7">The sequence shown here is derived from an EMBL/GenBank/DDBJ whole genome shotgun (WGS) entry which is preliminary data.</text>
</comment>
<feature type="coiled-coil region" evidence="3">
    <location>
        <begin position="531"/>
        <end position="561"/>
    </location>
</feature>
<organism evidence="7 8">
    <name type="scientific">Aspergillus felis</name>
    <dbReference type="NCBI Taxonomy" id="1287682"/>
    <lineage>
        <taxon>Eukaryota</taxon>
        <taxon>Fungi</taxon>
        <taxon>Dikarya</taxon>
        <taxon>Ascomycota</taxon>
        <taxon>Pezizomycotina</taxon>
        <taxon>Eurotiomycetes</taxon>
        <taxon>Eurotiomycetidae</taxon>
        <taxon>Eurotiales</taxon>
        <taxon>Aspergillaceae</taxon>
        <taxon>Aspergillus</taxon>
        <taxon>Aspergillus subgen. Fumigati</taxon>
    </lineage>
</organism>
<feature type="compositionally biased region" description="Basic residues" evidence="4">
    <location>
        <begin position="19"/>
        <end position="31"/>
    </location>
</feature>
<evidence type="ECO:0000256" key="2">
    <source>
        <dbReference type="ARBA" id="ARBA00022777"/>
    </source>
</evidence>
<proteinExistence type="predicted"/>
<dbReference type="InterPro" id="IPR002173">
    <property type="entry name" value="Carboh/pur_kinase_PfkB_CS"/>
</dbReference>
<keyword evidence="3" id="KW-0175">Coiled coil</keyword>
<dbReference type="InterPro" id="IPR052562">
    <property type="entry name" value="Ketohexokinase-related"/>
</dbReference>
<keyword evidence="1" id="KW-0808">Transferase</keyword>
<dbReference type="Pfam" id="PF00294">
    <property type="entry name" value="PfkB"/>
    <property type="match status" value="1"/>
</dbReference>
<dbReference type="InterPro" id="IPR011611">
    <property type="entry name" value="PfkB_dom"/>
</dbReference>
<accession>A0A8H6QV04</accession>
<feature type="compositionally biased region" description="Polar residues" evidence="4">
    <location>
        <begin position="871"/>
        <end position="891"/>
    </location>
</feature>
<dbReference type="GO" id="GO:0006000">
    <property type="term" value="P:fructose metabolic process"/>
    <property type="evidence" value="ECO:0007669"/>
    <property type="project" value="InterPro"/>
</dbReference>
<dbReference type="Proteomes" id="UP000641853">
    <property type="component" value="Unassembled WGS sequence"/>
</dbReference>
<protein>
    <recommendedName>
        <fullName evidence="9">Fungal N-terminal domain-containing protein</fullName>
    </recommendedName>
</protein>
<keyword evidence="2" id="KW-0418">Kinase</keyword>
<feature type="region of interest" description="Disordered" evidence="4">
    <location>
        <begin position="1"/>
        <end position="78"/>
    </location>
</feature>
<evidence type="ECO:0000313" key="7">
    <source>
        <dbReference type="EMBL" id="KAF7178432.1"/>
    </source>
</evidence>
<dbReference type="Pfam" id="PF17111">
    <property type="entry name" value="PigL_N"/>
    <property type="match status" value="1"/>
</dbReference>
<gene>
    <name evidence="7" type="ORF">CNMCM7691_007128</name>
</gene>
<name>A0A8H6QV04_9EURO</name>
<reference evidence="7" key="1">
    <citation type="submission" date="2020-06" db="EMBL/GenBank/DDBJ databases">
        <title>Draft genome sequences of strains closely related to Aspergillus parafelis and Aspergillus hiratsukae.</title>
        <authorList>
            <person name="Dos Santos R.A.C."/>
            <person name="Rivero-Menendez O."/>
            <person name="Steenwyk J.L."/>
            <person name="Mead M.E."/>
            <person name="Goldman G.H."/>
            <person name="Alastruey-Izquierdo A."/>
            <person name="Rokas A."/>
        </authorList>
    </citation>
    <scope>NUCLEOTIDE SEQUENCE</scope>
    <source>
        <strain evidence="7">CNM-CM7691</strain>
    </source>
</reference>
<dbReference type="AlphaFoldDB" id="A0A8H6QV04"/>
<evidence type="ECO:0000313" key="8">
    <source>
        <dbReference type="Proteomes" id="UP000641853"/>
    </source>
</evidence>
<feature type="compositionally biased region" description="Basic and acidic residues" evidence="4">
    <location>
        <begin position="915"/>
        <end position="924"/>
    </location>
</feature>
<feature type="compositionally biased region" description="Polar residues" evidence="4">
    <location>
        <begin position="53"/>
        <end position="77"/>
    </location>
</feature>
<evidence type="ECO:0000256" key="4">
    <source>
        <dbReference type="SAM" id="MobiDB-lite"/>
    </source>
</evidence>
<evidence type="ECO:0000256" key="1">
    <source>
        <dbReference type="ARBA" id="ARBA00022679"/>
    </source>
</evidence>
<feature type="region of interest" description="Disordered" evidence="4">
    <location>
        <begin position="869"/>
        <end position="932"/>
    </location>
</feature>
<dbReference type="PANTHER" id="PTHR42774:SF3">
    <property type="entry name" value="KETOHEXOKINASE"/>
    <property type="match status" value="1"/>
</dbReference>
<dbReference type="FunFam" id="3.40.1190.20:FF:000072">
    <property type="entry name" value="AT09463p"/>
    <property type="match status" value="1"/>
</dbReference>
<feature type="compositionally biased region" description="Low complexity" evidence="4">
    <location>
        <begin position="32"/>
        <end position="51"/>
    </location>
</feature>
<feature type="domain" description="Carbohydrate kinase PfkB" evidence="5">
    <location>
        <begin position="133"/>
        <end position="413"/>
    </location>
</feature>
<feature type="domain" description="Azaphilone pigments biosynthesis cluster protein L N-terminal" evidence="6">
    <location>
        <begin position="504"/>
        <end position="704"/>
    </location>
</feature>
<dbReference type="EMBL" id="JACBAG010001880">
    <property type="protein sequence ID" value="KAF7178432.1"/>
    <property type="molecule type" value="Genomic_DNA"/>
</dbReference>
<dbReference type="PROSITE" id="PS00584">
    <property type="entry name" value="PFKB_KINASES_2"/>
    <property type="match status" value="1"/>
</dbReference>
<dbReference type="InterPro" id="IPR034093">
    <property type="entry name" value="KHK"/>
</dbReference>
<evidence type="ECO:0008006" key="9">
    <source>
        <dbReference type="Google" id="ProtNLM"/>
    </source>
</evidence>
<keyword evidence="8" id="KW-1185">Reference proteome</keyword>
<evidence type="ECO:0000256" key="3">
    <source>
        <dbReference type="SAM" id="Coils"/>
    </source>
</evidence>
<dbReference type="Gene3D" id="3.40.1190.20">
    <property type="match status" value="1"/>
</dbReference>
<evidence type="ECO:0000259" key="5">
    <source>
        <dbReference type="Pfam" id="PF00294"/>
    </source>
</evidence>
<dbReference type="InterPro" id="IPR031348">
    <property type="entry name" value="PigL_N"/>
</dbReference>